<dbReference type="PANTHER" id="PTHR11927:SF9">
    <property type="entry name" value="L-FUCOSYLTRANSFERASE"/>
    <property type="match status" value="1"/>
</dbReference>
<organism evidence="3 4">
    <name type="scientific">Algoriphagus formosus</name>
    <dbReference type="NCBI Taxonomy" id="2007308"/>
    <lineage>
        <taxon>Bacteria</taxon>
        <taxon>Pseudomonadati</taxon>
        <taxon>Bacteroidota</taxon>
        <taxon>Cytophagia</taxon>
        <taxon>Cytophagales</taxon>
        <taxon>Cyclobacteriaceae</taxon>
        <taxon>Algoriphagus</taxon>
    </lineage>
</organism>
<comment type="caution">
    <text evidence="3">The sequence shown here is derived from an EMBL/GenBank/DDBJ whole genome shotgun (WGS) entry which is preliminary data.</text>
</comment>
<gene>
    <name evidence="3" type="ORF">E1898_11960</name>
</gene>
<name>A0A4R5UVR7_9BACT</name>
<evidence type="ECO:0000256" key="1">
    <source>
        <dbReference type="ARBA" id="ARBA00022676"/>
    </source>
</evidence>
<proteinExistence type="predicted"/>
<accession>A0A4R5UVR7</accession>
<dbReference type="RefSeq" id="WP_133391035.1">
    <property type="nucleotide sequence ID" value="NZ_SMUW01000035.1"/>
</dbReference>
<keyword evidence="4" id="KW-1185">Reference proteome</keyword>
<evidence type="ECO:0000313" key="3">
    <source>
        <dbReference type="EMBL" id="TDK43319.1"/>
    </source>
</evidence>
<protein>
    <recommendedName>
        <fullName evidence="5">Alpha-1,2-fucosyltransferase</fullName>
    </recommendedName>
</protein>
<reference evidence="3 4" key="1">
    <citation type="submission" date="2019-03" db="EMBL/GenBank/DDBJ databases">
        <title>Algoriphagus aquimaris sp. nov., isolated form marine sediment in Pohang, Korea.</title>
        <authorList>
            <person name="Kim J."/>
            <person name="Yoon S.-H."/>
            <person name="Lee S.-S."/>
        </authorList>
    </citation>
    <scope>NUCLEOTIDE SEQUENCE [LARGE SCALE GENOMIC DNA]</scope>
    <source>
        <strain evidence="3 4">F21</strain>
    </source>
</reference>
<dbReference type="GO" id="GO:0016020">
    <property type="term" value="C:membrane"/>
    <property type="evidence" value="ECO:0007669"/>
    <property type="project" value="InterPro"/>
</dbReference>
<dbReference type="AlphaFoldDB" id="A0A4R5UVR7"/>
<evidence type="ECO:0000313" key="4">
    <source>
        <dbReference type="Proteomes" id="UP000295438"/>
    </source>
</evidence>
<dbReference type="Pfam" id="PF01531">
    <property type="entry name" value="Glyco_transf_11"/>
    <property type="match status" value="1"/>
</dbReference>
<dbReference type="GO" id="GO:0008107">
    <property type="term" value="F:galactoside 2-alpha-L-fucosyltransferase activity"/>
    <property type="evidence" value="ECO:0007669"/>
    <property type="project" value="InterPro"/>
</dbReference>
<keyword evidence="2" id="KW-0808">Transferase</keyword>
<keyword evidence="1" id="KW-0328">Glycosyltransferase</keyword>
<dbReference type="Proteomes" id="UP000295438">
    <property type="component" value="Unassembled WGS sequence"/>
</dbReference>
<dbReference type="EMBL" id="SMUW01000035">
    <property type="protein sequence ID" value="TDK43319.1"/>
    <property type="molecule type" value="Genomic_DNA"/>
</dbReference>
<dbReference type="GO" id="GO:0005975">
    <property type="term" value="P:carbohydrate metabolic process"/>
    <property type="evidence" value="ECO:0007669"/>
    <property type="project" value="InterPro"/>
</dbReference>
<dbReference type="InterPro" id="IPR002516">
    <property type="entry name" value="Glyco_trans_11"/>
</dbReference>
<evidence type="ECO:0008006" key="5">
    <source>
        <dbReference type="Google" id="ProtNLM"/>
    </source>
</evidence>
<sequence>MIFLKLSGRLGNQLFQLAFASIISYKFNKRIFLIPCEQYGICLINIKASRVVPWTNFKLYLRAVSYLDKRINIKNKIEIKSCFENNFIDKNIQFPLRIEGYFQDGKFFSCWKQIVLNNISIQKNVINRFHLKYPWVGASRILLINLRLQEYSYVKFKEIEAVAALPVFWYLNLLKELPLKTFDKIVVISDDIIEAKNLLGMDCSEFIFINDDYIMDFLFLMESDVLIIPNSSFSWWGAFLNKKTHKKVYAPKNWVGYNVGIEYPTGIMIDEFIWID</sequence>
<evidence type="ECO:0000256" key="2">
    <source>
        <dbReference type="ARBA" id="ARBA00022679"/>
    </source>
</evidence>
<dbReference type="PANTHER" id="PTHR11927">
    <property type="entry name" value="GALACTOSIDE 2-L-FUCOSYLTRANSFERASE"/>
    <property type="match status" value="1"/>
</dbReference>